<evidence type="ECO:0000313" key="3">
    <source>
        <dbReference type="Proteomes" id="UP000280960"/>
    </source>
</evidence>
<dbReference type="InterPro" id="IPR051805">
    <property type="entry name" value="Dehydratase_Activator_Redct"/>
</dbReference>
<dbReference type="Pfam" id="PF09989">
    <property type="entry name" value="DUF2229"/>
    <property type="match status" value="1"/>
</dbReference>
<gene>
    <name evidence="2" type="ORF">D2962_08630</name>
</gene>
<dbReference type="RefSeq" id="WP_122014751.1">
    <property type="nucleotide sequence ID" value="NZ_CP033169.1"/>
</dbReference>
<evidence type="ECO:0000313" key="2">
    <source>
        <dbReference type="EMBL" id="AYO30680.1"/>
    </source>
</evidence>
<proteinExistence type="predicted"/>
<accession>A0A3G2R5G0</accession>
<keyword evidence="3" id="KW-1185">Reference proteome</keyword>
<reference evidence="2 3" key="1">
    <citation type="submission" date="2018-10" db="EMBL/GenBank/DDBJ databases">
        <authorList>
            <person name="Zhang X."/>
        </authorList>
    </citation>
    <scope>NUCLEOTIDE SEQUENCE [LARGE SCALE GENOMIC DNA]</scope>
    <source>
        <strain evidence="2 3">SK-G1</strain>
    </source>
</reference>
<dbReference type="KEGG" id="bacg:D2962_08630"/>
<feature type="domain" description="DUF2229" evidence="1">
    <location>
        <begin position="2"/>
        <end position="138"/>
    </location>
</feature>
<dbReference type="InterPro" id="IPR018709">
    <property type="entry name" value="CoA_activase_DUF2229"/>
</dbReference>
<protein>
    <recommendedName>
        <fullName evidence="1">DUF2229 domain-containing protein</fullName>
    </recommendedName>
</protein>
<dbReference type="Proteomes" id="UP000280960">
    <property type="component" value="Chromosome"/>
</dbReference>
<dbReference type="PANTHER" id="PTHR32329">
    <property type="entry name" value="BIFUNCTIONAL PROTEIN [INCLUDES 2-HYDROXYACYL-COA DEHYDRATASE (N-TER) AND ITS ACTIVATOR DOMAIN (C_TERM)-RELATED"/>
    <property type="match status" value="1"/>
</dbReference>
<sequence>MKIGIPRALFFYHYYPLWESFFKALGQEVVLSNPTNKQILKKGVEVTVDDACLPVKLFHGHVMDLAHKADTIFIPRIISIEPGEYICPKFLGLPDMIKYNLPDLPPVIDIKLDLYNKKSRILEHFFEIGKNLNKTRWEV</sequence>
<evidence type="ECO:0000259" key="1">
    <source>
        <dbReference type="Pfam" id="PF09989"/>
    </source>
</evidence>
<dbReference type="PANTHER" id="PTHR32329:SF2">
    <property type="entry name" value="BIFUNCTIONAL PROTEIN [INCLUDES 2-HYDROXYACYL-COA DEHYDRATASE (N-TER) AND ITS ACTIVATOR DOMAIN (C_TERM)"/>
    <property type="match status" value="1"/>
</dbReference>
<organism evidence="2 3">
    <name type="scientific">Biomaibacter acetigenes</name>
    <dbReference type="NCBI Taxonomy" id="2316383"/>
    <lineage>
        <taxon>Bacteria</taxon>
        <taxon>Bacillati</taxon>
        <taxon>Bacillota</taxon>
        <taxon>Clostridia</taxon>
        <taxon>Thermosediminibacterales</taxon>
        <taxon>Tepidanaerobacteraceae</taxon>
        <taxon>Biomaibacter</taxon>
    </lineage>
</organism>
<dbReference type="EMBL" id="CP033169">
    <property type="protein sequence ID" value="AYO30680.1"/>
    <property type="molecule type" value="Genomic_DNA"/>
</dbReference>
<name>A0A3G2R5G0_9FIRM</name>
<dbReference type="AlphaFoldDB" id="A0A3G2R5G0"/>